<keyword evidence="3" id="KW-1185">Reference proteome</keyword>
<accession>A0ABY3SU05</accession>
<dbReference type="EMBL" id="CP090978">
    <property type="protein sequence ID" value="UJF36432.1"/>
    <property type="molecule type" value="Genomic_DNA"/>
</dbReference>
<evidence type="ECO:0000259" key="1">
    <source>
        <dbReference type="PROSITE" id="PS01124"/>
    </source>
</evidence>
<evidence type="ECO:0000313" key="2">
    <source>
        <dbReference type="EMBL" id="UJF36432.1"/>
    </source>
</evidence>
<dbReference type="PROSITE" id="PS01124">
    <property type="entry name" value="HTH_ARAC_FAMILY_2"/>
    <property type="match status" value="1"/>
</dbReference>
<feature type="domain" description="HTH araC/xylS-type" evidence="1">
    <location>
        <begin position="1"/>
        <end position="62"/>
    </location>
</feature>
<dbReference type="Pfam" id="PF12833">
    <property type="entry name" value="HTH_18"/>
    <property type="match status" value="1"/>
</dbReference>
<protein>
    <submittedName>
        <fullName evidence="2">AraC family transcriptional regulator</fullName>
    </submittedName>
</protein>
<name>A0ABY3SU05_9BACL</name>
<gene>
    <name evidence="2" type="ORF">L0M14_20330</name>
</gene>
<proteinExistence type="predicted"/>
<evidence type="ECO:0000313" key="3">
    <source>
        <dbReference type="Proteomes" id="UP001649230"/>
    </source>
</evidence>
<sequence>MSEGHYTVLFKRHTGMTLTNYLHHYRIEKAKTLFVQAGLSAKEIAQKVDLQIIFTSVKPSKK</sequence>
<reference evidence="2 3" key="1">
    <citation type="journal article" date="2024" name="Int. J. Syst. Evol. Microbiol.">
        <title>Paenibacillus hexagrammi sp. nov., a novel bacterium isolated from the gut content of Hexagrammos agrammus.</title>
        <authorList>
            <person name="Jung H.K."/>
            <person name="Kim D.G."/>
            <person name="Zin H."/>
            <person name="Park J."/>
            <person name="Jung H."/>
            <person name="Kim Y.O."/>
            <person name="Kong H.J."/>
            <person name="Kim J.W."/>
            <person name="Kim Y.S."/>
        </authorList>
    </citation>
    <scope>NUCLEOTIDE SEQUENCE [LARGE SCALE GENOMIC DNA]</scope>
    <source>
        <strain evidence="2 3">YPD9-1</strain>
    </source>
</reference>
<dbReference type="RefSeq" id="WP_235122982.1">
    <property type="nucleotide sequence ID" value="NZ_CP090978.1"/>
</dbReference>
<dbReference type="Proteomes" id="UP001649230">
    <property type="component" value="Chromosome"/>
</dbReference>
<dbReference type="Gene3D" id="1.10.10.60">
    <property type="entry name" value="Homeodomain-like"/>
    <property type="match status" value="1"/>
</dbReference>
<organism evidence="2 3">
    <name type="scientific">Paenibacillus hexagrammi</name>
    <dbReference type="NCBI Taxonomy" id="2908839"/>
    <lineage>
        <taxon>Bacteria</taxon>
        <taxon>Bacillati</taxon>
        <taxon>Bacillota</taxon>
        <taxon>Bacilli</taxon>
        <taxon>Bacillales</taxon>
        <taxon>Paenibacillaceae</taxon>
        <taxon>Paenibacillus</taxon>
    </lineage>
</organism>
<dbReference type="InterPro" id="IPR018060">
    <property type="entry name" value="HTH_AraC"/>
</dbReference>